<gene>
    <name evidence="6" type="ORF">RRU01S_23_00910</name>
</gene>
<dbReference type="EC" id="3.2.2.-" evidence="5"/>
<keyword evidence="3 5" id="KW-0378">Hydrolase</keyword>
<accession>A0A081CZB9</accession>
<dbReference type="PANTHER" id="PTHR10429">
    <property type="entry name" value="DNA-3-METHYLADENINE GLYCOSYLASE"/>
    <property type="match status" value="1"/>
</dbReference>
<dbReference type="GO" id="GO:0003677">
    <property type="term" value="F:DNA binding"/>
    <property type="evidence" value="ECO:0007669"/>
    <property type="project" value="InterPro"/>
</dbReference>
<name>A0A081CZB9_9HYPH</name>
<dbReference type="GO" id="GO:0003905">
    <property type="term" value="F:alkylbase DNA N-glycosylase activity"/>
    <property type="evidence" value="ECO:0007669"/>
    <property type="project" value="InterPro"/>
</dbReference>
<dbReference type="Proteomes" id="UP000028701">
    <property type="component" value="Unassembled WGS sequence"/>
</dbReference>
<dbReference type="GO" id="GO:0006284">
    <property type="term" value="P:base-excision repair"/>
    <property type="evidence" value="ECO:0007669"/>
    <property type="project" value="InterPro"/>
</dbReference>
<proteinExistence type="inferred from homology"/>
<evidence type="ECO:0000256" key="4">
    <source>
        <dbReference type="ARBA" id="ARBA00023204"/>
    </source>
</evidence>
<evidence type="ECO:0000256" key="3">
    <source>
        <dbReference type="ARBA" id="ARBA00022801"/>
    </source>
</evidence>
<dbReference type="InterPro" id="IPR003180">
    <property type="entry name" value="MPG"/>
</dbReference>
<dbReference type="InterPro" id="IPR011034">
    <property type="entry name" value="Formyl_transferase-like_C_sf"/>
</dbReference>
<dbReference type="InterPro" id="IPR036995">
    <property type="entry name" value="MPG_sf"/>
</dbReference>
<dbReference type="HAMAP" id="MF_00527">
    <property type="entry name" value="3MGH"/>
    <property type="match status" value="1"/>
</dbReference>
<dbReference type="NCBIfam" id="NF002003">
    <property type="entry name" value="PRK00802.1-3"/>
    <property type="match status" value="1"/>
</dbReference>
<dbReference type="OrthoDB" id="9794313at2"/>
<dbReference type="RefSeq" id="WP_045231548.1">
    <property type="nucleotide sequence ID" value="NZ_BBJU01000023.1"/>
</dbReference>
<evidence type="ECO:0000313" key="7">
    <source>
        <dbReference type="Proteomes" id="UP000028701"/>
    </source>
</evidence>
<dbReference type="CDD" id="cd00540">
    <property type="entry name" value="AAG"/>
    <property type="match status" value="1"/>
</dbReference>
<reference evidence="6 7" key="1">
    <citation type="submission" date="2014-08" db="EMBL/GenBank/DDBJ databases">
        <title>Whole genome shotgun sequence of Rhizobium rubi NBRC 13261.</title>
        <authorList>
            <person name="Katano-Makiyama Y."/>
            <person name="Hosoyama A."/>
            <person name="Hashimoto M."/>
            <person name="Hosoyama Y."/>
            <person name="Noguchi M."/>
            <person name="Tsuchikane K."/>
            <person name="Uohara A."/>
            <person name="Ohji S."/>
            <person name="Ichikawa N."/>
            <person name="Kimura A."/>
            <person name="Yamazoe A."/>
            <person name="Fujita N."/>
        </authorList>
    </citation>
    <scope>NUCLEOTIDE SEQUENCE [LARGE SCALE GENOMIC DNA]</scope>
    <source>
        <strain evidence="6 7">NBRC 13261</strain>
    </source>
</reference>
<dbReference type="PANTHER" id="PTHR10429:SF0">
    <property type="entry name" value="DNA-3-METHYLADENINE GLYCOSYLASE"/>
    <property type="match status" value="1"/>
</dbReference>
<protein>
    <recommendedName>
        <fullName evidence="5">Putative 3-methyladenine DNA glycosylase</fullName>
        <ecNumber evidence="5">3.2.2.-</ecNumber>
    </recommendedName>
</protein>
<dbReference type="Gene3D" id="3.10.300.10">
    <property type="entry name" value="Methylpurine-DNA glycosylase (MPG)"/>
    <property type="match status" value="1"/>
</dbReference>
<dbReference type="eggNOG" id="COG2094">
    <property type="taxonomic scope" value="Bacteria"/>
</dbReference>
<evidence type="ECO:0000256" key="2">
    <source>
        <dbReference type="ARBA" id="ARBA00022763"/>
    </source>
</evidence>
<dbReference type="NCBIfam" id="TIGR00567">
    <property type="entry name" value="3mg"/>
    <property type="match status" value="1"/>
</dbReference>
<dbReference type="AlphaFoldDB" id="A0A081CZB9"/>
<organism evidence="6 7">
    <name type="scientific">Agrobacterium rubi TR3 = NBRC 13261</name>
    <dbReference type="NCBI Taxonomy" id="1368415"/>
    <lineage>
        <taxon>Bacteria</taxon>
        <taxon>Pseudomonadati</taxon>
        <taxon>Pseudomonadota</taxon>
        <taxon>Alphaproteobacteria</taxon>
        <taxon>Hyphomicrobiales</taxon>
        <taxon>Rhizobiaceae</taxon>
        <taxon>Rhizobium/Agrobacterium group</taxon>
        <taxon>Agrobacterium</taxon>
    </lineage>
</organism>
<dbReference type="EMBL" id="BBJU01000023">
    <property type="protein sequence ID" value="GAK72015.1"/>
    <property type="molecule type" value="Genomic_DNA"/>
</dbReference>
<comment type="caution">
    <text evidence="6">The sequence shown here is derived from an EMBL/GenBank/DDBJ whole genome shotgun (WGS) entry which is preliminary data.</text>
</comment>
<keyword evidence="4 5" id="KW-0234">DNA repair</keyword>
<dbReference type="Pfam" id="PF02245">
    <property type="entry name" value="Pur_DNA_glyco"/>
    <property type="match status" value="1"/>
</dbReference>
<dbReference type="SUPFAM" id="SSF50486">
    <property type="entry name" value="FMT C-terminal domain-like"/>
    <property type="match status" value="1"/>
</dbReference>
<evidence type="ECO:0000313" key="6">
    <source>
        <dbReference type="EMBL" id="GAK72015.1"/>
    </source>
</evidence>
<evidence type="ECO:0000256" key="5">
    <source>
        <dbReference type="HAMAP-Rule" id="MF_00527"/>
    </source>
</evidence>
<comment type="similarity">
    <text evidence="1 5">Belongs to the DNA glycosylase MPG family.</text>
</comment>
<keyword evidence="2 5" id="KW-0227">DNA damage</keyword>
<sequence length="183" mass="20189">MNLVSQSFYLRDSVAVAKDLIGCEFRVHNTAGIIVETEAYRTDDPASHSFSGPTPRNRAMFGDHGHLYVYRSYGLHWCANIVCTPGSAVLIRAIEPTDGIDLMKLRRNTADIVNLCSGPGKLTQAFGITRDMDGLPVTREPITVTHHTGTITAIEGPRIGISKGIEQPWRFGLADSRFLSRKF</sequence>
<evidence type="ECO:0000256" key="1">
    <source>
        <dbReference type="ARBA" id="ARBA00009232"/>
    </source>
</evidence>